<proteinExistence type="predicted"/>
<sequence>MAEFDSRFNDSRVSTDTFAPVCNGVWISVQQLTDFQIGRRTCPERTCPIRSGKFGHDPTLVWMFFNYGSFLGFLFIALAIIFAACMLKGSSTSASSSTTATTALSSKRTGLQDPARPGLVVFFLGLAGPTAGRLEAARPVVHP</sequence>
<reference evidence="2" key="1">
    <citation type="journal article" date="2013" name="Genetics">
        <title>The draft genome and transcriptome of Panagrellus redivivus are shaped by the harsh demands of a free-living lifestyle.</title>
        <authorList>
            <person name="Srinivasan J."/>
            <person name="Dillman A.R."/>
            <person name="Macchietto M.G."/>
            <person name="Heikkinen L."/>
            <person name="Lakso M."/>
            <person name="Fracchia K.M."/>
            <person name="Antoshechkin I."/>
            <person name="Mortazavi A."/>
            <person name="Wong G."/>
            <person name="Sternberg P.W."/>
        </authorList>
    </citation>
    <scope>NUCLEOTIDE SEQUENCE [LARGE SCALE GENOMIC DNA]</scope>
    <source>
        <strain evidence="2">MT8872</strain>
    </source>
</reference>
<evidence type="ECO:0000313" key="2">
    <source>
        <dbReference type="Proteomes" id="UP000492821"/>
    </source>
</evidence>
<accession>A0A7E4W8I8</accession>
<keyword evidence="2" id="KW-1185">Reference proteome</keyword>
<name>A0A7E4W8I8_PANRE</name>
<evidence type="ECO:0000256" key="1">
    <source>
        <dbReference type="SAM" id="Phobius"/>
    </source>
</evidence>
<organism evidence="2 3">
    <name type="scientific">Panagrellus redivivus</name>
    <name type="common">Microworm</name>
    <dbReference type="NCBI Taxonomy" id="6233"/>
    <lineage>
        <taxon>Eukaryota</taxon>
        <taxon>Metazoa</taxon>
        <taxon>Ecdysozoa</taxon>
        <taxon>Nematoda</taxon>
        <taxon>Chromadorea</taxon>
        <taxon>Rhabditida</taxon>
        <taxon>Tylenchina</taxon>
        <taxon>Panagrolaimomorpha</taxon>
        <taxon>Panagrolaimoidea</taxon>
        <taxon>Panagrolaimidae</taxon>
        <taxon>Panagrellus</taxon>
    </lineage>
</organism>
<dbReference type="AlphaFoldDB" id="A0A7E4W8I8"/>
<keyword evidence="1" id="KW-0472">Membrane</keyword>
<evidence type="ECO:0000313" key="3">
    <source>
        <dbReference type="WBParaSite" id="Pan_g7396.t1"/>
    </source>
</evidence>
<keyword evidence="1" id="KW-0812">Transmembrane</keyword>
<dbReference type="WBParaSite" id="Pan_g7396.t1">
    <property type="protein sequence ID" value="Pan_g7396.t1"/>
    <property type="gene ID" value="Pan_g7396"/>
</dbReference>
<feature type="transmembrane region" description="Helical" evidence="1">
    <location>
        <begin position="64"/>
        <end position="87"/>
    </location>
</feature>
<reference evidence="3" key="2">
    <citation type="submission" date="2020-10" db="UniProtKB">
        <authorList>
            <consortium name="WormBaseParasite"/>
        </authorList>
    </citation>
    <scope>IDENTIFICATION</scope>
</reference>
<protein>
    <submittedName>
        <fullName evidence="3">Tetraspanin-5</fullName>
    </submittedName>
</protein>
<keyword evidence="1" id="KW-1133">Transmembrane helix</keyword>
<dbReference type="Proteomes" id="UP000492821">
    <property type="component" value="Unassembled WGS sequence"/>
</dbReference>